<dbReference type="EMBL" id="JBHUCX010000032">
    <property type="protein sequence ID" value="MFD1675616.1"/>
    <property type="molecule type" value="Genomic_DNA"/>
</dbReference>
<dbReference type="InterPro" id="IPR016181">
    <property type="entry name" value="Acyl_CoA_acyltransferase"/>
</dbReference>
<evidence type="ECO:0000259" key="1">
    <source>
        <dbReference type="Pfam" id="PF13302"/>
    </source>
</evidence>
<gene>
    <name evidence="2" type="ORF">ACFSB2_13020</name>
</gene>
<keyword evidence="2" id="KW-0012">Acyltransferase</keyword>
<proteinExistence type="predicted"/>
<dbReference type="RefSeq" id="WP_377943512.1">
    <property type="nucleotide sequence ID" value="NZ_JBHUCX010000032.1"/>
</dbReference>
<keyword evidence="3" id="KW-1185">Reference proteome</keyword>
<evidence type="ECO:0000313" key="2">
    <source>
        <dbReference type="EMBL" id="MFD1675616.1"/>
    </source>
</evidence>
<dbReference type="SUPFAM" id="SSF55729">
    <property type="entry name" value="Acyl-CoA N-acyltransferases (Nat)"/>
    <property type="match status" value="1"/>
</dbReference>
<name>A0ABW4JH12_9BACL</name>
<reference evidence="3" key="1">
    <citation type="journal article" date="2019" name="Int. J. Syst. Evol. Microbiol.">
        <title>The Global Catalogue of Microorganisms (GCM) 10K type strain sequencing project: providing services to taxonomists for standard genome sequencing and annotation.</title>
        <authorList>
            <consortium name="The Broad Institute Genomics Platform"/>
            <consortium name="The Broad Institute Genome Sequencing Center for Infectious Disease"/>
            <person name="Wu L."/>
            <person name="Ma J."/>
        </authorList>
    </citation>
    <scope>NUCLEOTIDE SEQUENCE [LARGE SCALE GENOMIC DNA]</scope>
    <source>
        <strain evidence="3">CGMCC 1.12286</strain>
    </source>
</reference>
<accession>A0ABW4JH12</accession>
<organism evidence="2 3">
    <name type="scientific">Alicyclobacillus fodiniaquatilis</name>
    <dbReference type="NCBI Taxonomy" id="1661150"/>
    <lineage>
        <taxon>Bacteria</taxon>
        <taxon>Bacillati</taxon>
        <taxon>Bacillota</taxon>
        <taxon>Bacilli</taxon>
        <taxon>Bacillales</taxon>
        <taxon>Alicyclobacillaceae</taxon>
        <taxon>Alicyclobacillus</taxon>
    </lineage>
</organism>
<dbReference type="GO" id="GO:0016746">
    <property type="term" value="F:acyltransferase activity"/>
    <property type="evidence" value="ECO:0007669"/>
    <property type="project" value="UniProtKB-KW"/>
</dbReference>
<dbReference type="EC" id="2.3.-.-" evidence="2"/>
<protein>
    <submittedName>
        <fullName evidence="2">GNAT family N-acetyltransferase</fullName>
        <ecNumber evidence="2">2.3.-.-</ecNumber>
    </submittedName>
</protein>
<dbReference type="Proteomes" id="UP001597079">
    <property type="component" value="Unassembled WGS sequence"/>
</dbReference>
<dbReference type="Pfam" id="PF13302">
    <property type="entry name" value="Acetyltransf_3"/>
    <property type="match status" value="1"/>
</dbReference>
<keyword evidence="2" id="KW-0808">Transferase</keyword>
<sequence length="32" mass="3681">MLSKEHWRKGVMSEAVKAVIPFGFNELGLHRI</sequence>
<dbReference type="InterPro" id="IPR000182">
    <property type="entry name" value="GNAT_dom"/>
</dbReference>
<feature type="domain" description="N-acetyltransferase" evidence="1">
    <location>
        <begin position="1"/>
        <end position="32"/>
    </location>
</feature>
<evidence type="ECO:0000313" key="3">
    <source>
        <dbReference type="Proteomes" id="UP001597079"/>
    </source>
</evidence>
<comment type="caution">
    <text evidence="2">The sequence shown here is derived from an EMBL/GenBank/DDBJ whole genome shotgun (WGS) entry which is preliminary data.</text>
</comment>
<dbReference type="Gene3D" id="3.40.630.30">
    <property type="match status" value="1"/>
</dbReference>